<proteinExistence type="predicted"/>
<dbReference type="AlphaFoldDB" id="A0A3B5M9E4"/>
<dbReference type="Ensembl" id="ENSXCOT00000018130.1">
    <property type="protein sequence ID" value="ENSXCOP00000017906.1"/>
    <property type="gene ID" value="ENSXCOG00000013492.1"/>
</dbReference>
<reference evidence="1" key="1">
    <citation type="submission" date="2025-08" db="UniProtKB">
        <authorList>
            <consortium name="Ensembl"/>
        </authorList>
    </citation>
    <scope>IDENTIFICATION</scope>
</reference>
<keyword evidence="2" id="KW-1185">Reference proteome</keyword>
<organism evidence="1 2">
    <name type="scientific">Xiphophorus couchianus</name>
    <name type="common">Monterrey platyfish</name>
    <dbReference type="NCBI Taxonomy" id="32473"/>
    <lineage>
        <taxon>Eukaryota</taxon>
        <taxon>Metazoa</taxon>
        <taxon>Chordata</taxon>
        <taxon>Craniata</taxon>
        <taxon>Vertebrata</taxon>
        <taxon>Euteleostomi</taxon>
        <taxon>Actinopterygii</taxon>
        <taxon>Neopterygii</taxon>
        <taxon>Teleostei</taxon>
        <taxon>Neoteleostei</taxon>
        <taxon>Acanthomorphata</taxon>
        <taxon>Ovalentaria</taxon>
        <taxon>Atherinomorphae</taxon>
        <taxon>Cyprinodontiformes</taxon>
        <taxon>Poeciliidae</taxon>
        <taxon>Poeciliinae</taxon>
        <taxon>Xiphophorus</taxon>
    </lineage>
</organism>
<dbReference type="GeneTree" id="ENSGT00940000177056"/>
<dbReference type="Proteomes" id="UP000261380">
    <property type="component" value="Unplaced"/>
</dbReference>
<evidence type="ECO:0000313" key="1">
    <source>
        <dbReference type="Ensembl" id="ENSXCOP00000017906.1"/>
    </source>
</evidence>
<accession>A0A3B5M9E4</accession>
<sequence length="94" mass="10859">FAPNDKHTCHESNSYIPSSELKRFHLDASGATFSHSIRDGGARRIDHRHEANKAKVVYLEVDIICVEGKTFGIFVLWHEQVAKTWKKRGRKREL</sequence>
<reference evidence="1" key="2">
    <citation type="submission" date="2025-09" db="UniProtKB">
        <authorList>
            <consortium name="Ensembl"/>
        </authorList>
    </citation>
    <scope>IDENTIFICATION</scope>
</reference>
<evidence type="ECO:0000313" key="2">
    <source>
        <dbReference type="Proteomes" id="UP000261380"/>
    </source>
</evidence>
<protein>
    <submittedName>
        <fullName evidence="1">Uncharacterized protein</fullName>
    </submittedName>
</protein>
<name>A0A3B5M9E4_9TELE</name>